<evidence type="ECO:0000313" key="2">
    <source>
        <dbReference type="EMBL" id="MBD7943264.1"/>
    </source>
</evidence>
<dbReference type="EMBL" id="JACSQO010000001">
    <property type="protein sequence ID" value="MBD7943264.1"/>
    <property type="molecule type" value="Genomic_DNA"/>
</dbReference>
<name>A0ABR8R653_9BACI</name>
<dbReference type="RefSeq" id="WP_191696617.1">
    <property type="nucleotide sequence ID" value="NZ_JACSQO010000001.1"/>
</dbReference>
<protein>
    <submittedName>
        <fullName evidence="2">Uncharacterized protein</fullName>
    </submittedName>
</protein>
<organism evidence="2 3">
    <name type="scientific">Psychrobacillus faecigallinarum</name>
    <dbReference type="NCBI Taxonomy" id="2762235"/>
    <lineage>
        <taxon>Bacteria</taxon>
        <taxon>Bacillati</taxon>
        <taxon>Bacillota</taxon>
        <taxon>Bacilli</taxon>
        <taxon>Bacillales</taxon>
        <taxon>Bacillaceae</taxon>
        <taxon>Psychrobacillus</taxon>
    </lineage>
</organism>
<feature type="transmembrane region" description="Helical" evidence="1">
    <location>
        <begin position="7"/>
        <end position="31"/>
    </location>
</feature>
<keyword evidence="1" id="KW-0812">Transmembrane</keyword>
<keyword evidence="3" id="KW-1185">Reference proteome</keyword>
<gene>
    <name evidence="2" type="ORF">H9650_03960</name>
</gene>
<evidence type="ECO:0000256" key="1">
    <source>
        <dbReference type="SAM" id="Phobius"/>
    </source>
</evidence>
<proteinExistence type="predicted"/>
<reference evidence="2 3" key="1">
    <citation type="submission" date="2020-08" db="EMBL/GenBank/DDBJ databases">
        <title>A Genomic Blueprint of the Chicken Gut Microbiome.</title>
        <authorList>
            <person name="Gilroy R."/>
            <person name="Ravi A."/>
            <person name="Getino M."/>
            <person name="Pursley I."/>
            <person name="Horton D.L."/>
            <person name="Alikhan N.-F."/>
            <person name="Baker D."/>
            <person name="Gharbi K."/>
            <person name="Hall N."/>
            <person name="Watson M."/>
            <person name="Adriaenssens E.M."/>
            <person name="Foster-Nyarko E."/>
            <person name="Jarju S."/>
            <person name="Secka A."/>
            <person name="Antonio M."/>
            <person name="Oren A."/>
            <person name="Chaudhuri R."/>
            <person name="La Ragione R.M."/>
            <person name="Hildebrand F."/>
            <person name="Pallen M.J."/>
        </authorList>
    </citation>
    <scope>NUCLEOTIDE SEQUENCE [LARGE SCALE GENOMIC DNA]</scope>
    <source>
        <strain evidence="2 3">Sa2BUA9</strain>
    </source>
</reference>
<keyword evidence="1" id="KW-1133">Transmembrane helix</keyword>
<sequence length="79" mass="8726">MKKIISIFIIVLISVGVADLIQGVILTLLYNPNSYSTTNGLELAGYLQYTISALTVTFALWGVYKVKSFITRTKPSIKI</sequence>
<accession>A0ABR8R653</accession>
<evidence type="ECO:0000313" key="3">
    <source>
        <dbReference type="Proteomes" id="UP000640786"/>
    </source>
</evidence>
<comment type="caution">
    <text evidence="2">The sequence shown here is derived from an EMBL/GenBank/DDBJ whole genome shotgun (WGS) entry which is preliminary data.</text>
</comment>
<keyword evidence="1" id="KW-0472">Membrane</keyword>
<dbReference type="Proteomes" id="UP000640786">
    <property type="component" value="Unassembled WGS sequence"/>
</dbReference>
<feature type="transmembrane region" description="Helical" evidence="1">
    <location>
        <begin position="43"/>
        <end position="64"/>
    </location>
</feature>